<sequence>MPRTPGLVCLLPSSNDARQNTGLRDNHATRVAKTLGT</sequence>
<proteinExistence type="predicted"/>
<evidence type="ECO:0000313" key="2">
    <source>
        <dbReference type="EMBL" id="SVC72620.1"/>
    </source>
</evidence>
<organism evidence="2">
    <name type="scientific">marine metagenome</name>
    <dbReference type="NCBI Taxonomy" id="408172"/>
    <lineage>
        <taxon>unclassified sequences</taxon>
        <taxon>metagenomes</taxon>
        <taxon>ecological metagenomes</taxon>
    </lineage>
</organism>
<name>A0A382PIL0_9ZZZZ</name>
<accession>A0A382PIL0</accession>
<protein>
    <submittedName>
        <fullName evidence="2">Uncharacterized protein</fullName>
    </submittedName>
</protein>
<dbReference type="AlphaFoldDB" id="A0A382PIL0"/>
<feature type="compositionally biased region" description="Polar residues" evidence="1">
    <location>
        <begin position="12"/>
        <end position="23"/>
    </location>
</feature>
<feature type="region of interest" description="Disordered" evidence="1">
    <location>
        <begin position="1"/>
        <end position="37"/>
    </location>
</feature>
<reference evidence="2" key="1">
    <citation type="submission" date="2018-05" db="EMBL/GenBank/DDBJ databases">
        <authorList>
            <person name="Lanie J.A."/>
            <person name="Ng W.-L."/>
            <person name="Kazmierczak K.M."/>
            <person name="Andrzejewski T.M."/>
            <person name="Davidsen T.M."/>
            <person name="Wayne K.J."/>
            <person name="Tettelin H."/>
            <person name="Glass J.I."/>
            <person name="Rusch D."/>
            <person name="Podicherti R."/>
            <person name="Tsui H.-C.T."/>
            <person name="Winkler M.E."/>
        </authorList>
    </citation>
    <scope>NUCLEOTIDE SEQUENCE</scope>
</reference>
<dbReference type="EMBL" id="UINC01107328">
    <property type="protein sequence ID" value="SVC72620.1"/>
    <property type="molecule type" value="Genomic_DNA"/>
</dbReference>
<evidence type="ECO:0000256" key="1">
    <source>
        <dbReference type="SAM" id="MobiDB-lite"/>
    </source>
</evidence>
<gene>
    <name evidence="2" type="ORF">METZ01_LOCUS325474</name>
</gene>